<organism evidence="2 3">
    <name type="scientific">Vibrio sinaloensis DSM 21326</name>
    <dbReference type="NCBI Taxonomy" id="945550"/>
    <lineage>
        <taxon>Bacteria</taxon>
        <taxon>Pseudomonadati</taxon>
        <taxon>Pseudomonadota</taxon>
        <taxon>Gammaproteobacteria</taxon>
        <taxon>Vibrionales</taxon>
        <taxon>Vibrionaceae</taxon>
        <taxon>Vibrio</taxon>
        <taxon>Vibrio oreintalis group</taxon>
    </lineage>
</organism>
<keyword evidence="1" id="KW-0472">Membrane</keyword>
<feature type="transmembrane region" description="Helical" evidence="1">
    <location>
        <begin position="93"/>
        <end position="117"/>
    </location>
</feature>
<dbReference type="Proteomes" id="UP000006228">
    <property type="component" value="Unassembled WGS sequence"/>
</dbReference>
<dbReference type="GeneID" id="95569108"/>
<gene>
    <name evidence="2" type="ORF">VISI1226_00670</name>
</gene>
<keyword evidence="1" id="KW-0812">Transmembrane</keyword>
<evidence type="ECO:0000256" key="1">
    <source>
        <dbReference type="SAM" id="Phobius"/>
    </source>
</evidence>
<evidence type="ECO:0000313" key="3">
    <source>
        <dbReference type="Proteomes" id="UP000006228"/>
    </source>
</evidence>
<name>E8M683_PHOS4</name>
<feature type="transmembrane region" description="Helical" evidence="1">
    <location>
        <begin position="29"/>
        <end position="45"/>
    </location>
</feature>
<reference evidence="2 3" key="1">
    <citation type="journal article" date="2012" name="Int. J. Syst. Evol. Microbiol.">
        <title>Vibrio caribbeanicus sp. nov., isolated from the marine sponge Scleritoderma cyanea.</title>
        <authorList>
            <person name="Hoffmann M."/>
            <person name="Monday S.R."/>
            <person name="Allard M.W."/>
            <person name="Strain E.A."/>
            <person name="Whittaker P."/>
            <person name="Naum M."/>
            <person name="McCarthy P.J."/>
            <person name="Lopez J.V."/>
            <person name="Fischer M."/>
            <person name="Brown E.W."/>
        </authorList>
    </citation>
    <scope>NUCLEOTIDE SEQUENCE [LARGE SCALE GENOMIC DNA]</scope>
    <source>
        <strain evidence="3">DSMZ 21326</strain>
    </source>
</reference>
<dbReference type="EMBL" id="AEVT01000058">
    <property type="protein sequence ID" value="EGA70533.1"/>
    <property type="molecule type" value="Genomic_DNA"/>
</dbReference>
<dbReference type="Pfam" id="PF06961">
    <property type="entry name" value="DUF1294"/>
    <property type="match status" value="1"/>
</dbReference>
<sequence>MSPTVLFSALFLVLSSVLTLLFGGELFFIAIYLIMSFATFVMYAVDKRAAVKGEWRTPENTLHLLALCFGWPGALLAQHTLRHKSQKQPFKTILWVTIIINIAFFIWTLTPAGLSVVRSIVG</sequence>
<proteinExistence type="predicted"/>
<keyword evidence="2" id="KW-0238">DNA-binding</keyword>
<dbReference type="OrthoDB" id="72963at2"/>
<dbReference type="RefSeq" id="WP_008076517.1">
    <property type="nucleotide sequence ID" value="NZ_AEVT01000058.1"/>
</dbReference>
<dbReference type="GO" id="GO:0003677">
    <property type="term" value="F:DNA binding"/>
    <property type="evidence" value="ECO:0007669"/>
    <property type="project" value="UniProtKB-KW"/>
</dbReference>
<keyword evidence="1" id="KW-1133">Transmembrane helix</keyword>
<dbReference type="AlphaFoldDB" id="E8M683"/>
<dbReference type="InterPro" id="IPR010718">
    <property type="entry name" value="DUF1294"/>
</dbReference>
<accession>E8M683</accession>
<evidence type="ECO:0000313" key="2">
    <source>
        <dbReference type="EMBL" id="EGA70533.1"/>
    </source>
</evidence>
<protein>
    <submittedName>
        <fullName evidence="2">Cold-shock DNA-binding domain protein</fullName>
    </submittedName>
</protein>
<comment type="caution">
    <text evidence="2">The sequence shown here is derived from an EMBL/GenBank/DDBJ whole genome shotgun (WGS) entry which is preliminary data.</text>
</comment>
<dbReference type="eggNOG" id="COG3326">
    <property type="taxonomic scope" value="Bacteria"/>
</dbReference>